<gene>
    <name evidence="3" type="ORF">EHUX00137_LOCUS43908</name>
</gene>
<feature type="transmembrane region" description="Helical" evidence="2">
    <location>
        <begin position="209"/>
        <end position="231"/>
    </location>
</feature>
<proteinExistence type="predicted"/>
<feature type="compositionally biased region" description="Low complexity" evidence="1">
    <location>
        <begin position="584"/>
        <end position="595"/>
    </location>
</feature>
<organism evidence="3">
    <name type="scientific">Emiliania huxleyi</name>
    <name type="common">Coccolithophore</name>
    <name type="synonym">Pontosphaera huxleyi</name>
    <dbReference type="NCBI Taxonomy" id="2903"/>
    <lineage>
        <taxon>Eukaryota</taxon>
        <taxon>Haptista</taxon>
        <taxon>Haptophyta</taxon>
        <taxon>Prymnesiophyceae</taxon>
        <taxon>Isochrysidales</taxon>
        <taxon>Noelaerhabdaceae</taxon>
        <taxon>Emiliania</taxon>
    </lineage>
</organism>
<evidence type="ECO:0008006" key="4">
    <source>
        <dbReference type="Google" id="ProtNLM"/>
    </source>
</evidence>
<evidence type="ECO:0000256" key="1">
    <source>
        <dbReference type="SAM" id="MobiDB-lite"/>
    </source>
</evidence>
<keyword evidence="2" id="KW-1133">Transmembrane helix</keyword>
<feature type="transmembrane region" description="Helical" evidence="2">
    <location>
        <begin position="98"/>
        <end position="119"/>
    </location>
</feature>
<evidence type="ECO:0000256" key="2">
    <source>
        <dbReference type="SAM" id="Phobius"/>
    </source>
</evidence>
<feature type="compositionally biased region" description="Polar residues" evidence="1">
    <location>
        <begin position="596"/>
        <end position="611"/>
    </location>
</feature>
<feature type="region of interest" description="Disordered" evidence="1">
    <location>
        <begin position="556"/>
        <end position="611"/>
    </location>
</feature>
<keyword evidence="2" id="KW-0472">Membrane</keyword>
<sequence length="611" mass="67393">MRALRRAALLLRSFSKADIDPSAQAEDALWWALRGDSEARTVRRKSRQAFLCTGACCTCIAVGVAVAYRDPHCPLLGIAACATLLALQPTDPPRLIRGIAATAALAYAIALVQAVLQIADADVACTPARFAFPRRVLVYWAAIAAVACAVVPLLARRAFFSPCASKGKGSSSNSSRPALHALWLAARLFYGVSAAAQIGSSVACHADGLAGRLCVSLVSLILLLVLFSYPVRRALQAWLARFLTERERRRRRRRSMSMAAGVARDVMEGREHWTNSMSVAELVGRRRPTSQLLQLGKARFRALPFSKLRREDLQTSADTGLHEHTVPVELGACDAFISHSWSDSPEHKWRSLSRWAREFEEREGREPRVWLDKACITQSAIDEQLGCLPIFVAGCREMIICAGPTYLDRLWCLIEVYCFWQLAGVEDRLVLLPLPPSCTPLELDARTQKAVLGAALKRFERCDAGSAKCFHERDRQQLLGVIESGFGSVEHFNERMRTAFSTLLQAKYMAWENWSKVEDAVVEDETAFAELVRSMLGSKTVRGSWPGWGSGKGLNSFRPRAASRIHPARTSRDLKRAKTLPLPARARNARSASDSTLFGTSSERSSVSEPG</sequence>
<feature type="transmembrane region" description="Helical" evidence="2">
    <location>
        <begin position="49"/>
        <end position="68"/>
    </location>
</feature>
<accession>A0A7S3TTE0</accession>
<keyword evidence="2" id="KW-0812">Transmembrane</keyword>
<feature type="transmembrane region" description="Helical" evidence="2">
    <location>
        <begin position="139"/>
        <end position="160"/>
    </location>
</feature>
<dbReference type="AlphaFoldDB" id="A0A7S3TTE0"/>
<dbReference type="Gene3D" id="3.40.50.10140">
    <property type="entry name" value="Toll/interleukin-1 receptor homology (TIR) domain"/>
    <property type="match status" value="1"/>
</dbReference>
<protein>
    <recommendedName>
        <fullName evidence="4">TIR domain-containing protein</fullName>
    </recommendedName>
</protein>
<dbReference type="SUPFAM" id="SSF52200">
    <property type="entry name" value="Toll/Interleukin receptor TIR domain"/>
    <property type="match status" value="1"/>
</dbReference>
<name>A0A7S3TTE0_EMIHU</name>
<feature type="transmembrane region" description="Helical" evidence="2">
    <location>
        <begin position="181"/>
        <end position="203"/>
    </location>
</feature>
<dbReference type="EMBL" id="HBIR01056395">
    <property type="protein sequence ID" value="CAE0593573.1"/>
    <property type="molecule type" value="Transcribed_RNA"/>
</dbReference>
<reference evidence="3" key="1">
    <citation type="submission" date="2021-01" db="EMBL/GenBank/DDBJ databases">
        <authorList>
            <person name="Corre E."/>
            <person name="Pelletier E."/>
            <person name="Niang G."/>
            <person name="Scheremetjew M."/>
            <person name="Finn R."/>
            <person name="Kale V."/>
            <person name="Holt S."/>
            <person name="Cochrane G."/>
            <person name="Meng A."/>
            <person name="Brown T."/>
            <person name="Cohen L."/>
        </authorList>
    </citation>
    <scope>NUCLEOTIDE SEQUENCE</scope>
    <source>
        <strain evidence="3">379</strain>
    </source>
</reference>
<evidence type="ECO:0000313" key="3">
    <source>
        <dbReference type="EMBL" id="CAE0593573.1"/>
    </source>
</evidence>
<dbReference type="InterPro" id="IPR035897">
    <property type="entry name" value="Toll_tir_struct_dom_sf"/>
</dbReference>